<evidence type="ECO:0000256" key="2">
    <source>
        <dbReference type="ARBA" id="ARBA00022525"/>
    </source>
</evidence>
<dbReference type="NCBIfam" id="TIGR01167">
    <property type="entry name" value="LPXTG_anchor"/>
    <property type="match status" value="1"/>
</dbReference>
<evidence type="ECO:0000256" key="3">
    <source>
        <dbReference type="ARBA" id="ARBA00022729"/>
    </source>
</evidence>
<name>A0A1J7BCG3_9ACTN</name>
<gene>
    <name evidence="9" type="ORF">BIV57_17020</name>
</gene>
<dbReference type="STRING" id="1428644.BIV57_17020"/>
<dbReference type="InterPro" id="IPR023849">
    <property type="entry name" value="TQXA_dom"/>
</dbReference>
<keyword evidence="4" id="KW-0572">Peptidoglycan-anchor</keyword>
<dbReference type="NCBIfam" id="TIGR03934">
    <property type="entry name" value="TQXA_dom"/>
    <property type="match status" value="1"/>
</dbReference>
<dbReference type="Proteomes" id="UP000243342">
    <property type="component" value="Unassembled WGS sequence"/>
</dbReference>
<dbReference type="InterPro" id="IPR019931">
    <property type="entry name" value="LPXTG_anchor"/>
</dbReference>
<keyword evidence="6" id="KW-1133">Transmembrane helix</keyword>
<keyword evidence="2" id="KW-0964">Secreted</keyword>
<feature type="transmembrane region" description="Helical" evidence="6">
    <location>
        <begin position="451"/>
        <end position="470"/>
    </location>
</feature>
<dbReference type="InterPro" id="IPR013552">
    <property type="entry name" value="Thioester_dom"/>
</dbReference>
<feature type="domain" description="Gram-positive cocci surface proteins LPxTG" evidence="8">
    <location>
        <begin position="440"/>
        <end position="475"/>
    </location>
</feature>
<sequence length="475" mass="47539">MRLQSFKSGGARLSALLAAGGLIAAGSFAMAGPAAADGADGAAPASTGGAQAVLVNAPGSNRLITTGEGVKIDGLSRLETAGLFTLQSDGQNLQTYCIDFGHPAQGGSKYQEVDWSASKLANNPDAGKIKWILENSYPALTVQQVAQKFGIKGLTANGAAAGTQLAIWHFSDGKNGHAKDAAAEQLAKTLEGKAVNASEPTASLSLSPTTLAGKSGDKLGPITVKTTAQSVQLKLDDAAVQKKVQVVDANGKPVTSATNGEQLFLTAPKAADALQAQLTATGASATVPVGRAFTGTTSQGDVSQTMILAGSKTMQQQAGAQASWAASTTTGPVPSVSFAQNCAKGGVEVTATNKGDENFEFELAGLKYTIKPGESKSILVKVGEDQPYKISIAGPNGKSWVGKGVLNCQKGSGTPSGGGSSASPTPTATPSSSPSPSGGLAETGASSSTPMIAGIAVALLAVGGVVVFAVRRRRA</sequence>
<dbReference type="NCBIfam" id="NF041528">
    <property type="entry name" value="strep_LAETG"/>
    <property type="match status" value="1"/>
</dbReference>
<proteinExistence type="predicted"/>
<keyword evidence="6" id="KW-0472">Membrane</keyword>
<evidence type="ECO:0000256" key="4">
    <source>
        <dbReference type="ARBA" id="ARBA00023088"/>
    </source>
</evidence>
<dbReference type="Gene3D" id="1.10.150.480">
    <property type="match status" value="1"/>
</dbReference>
<keyword evidence="1" id="KW-0134">Cell wall</keyword>
<feature type="region of interest" description="Disordered" evidence="5">
    <location>
        <begin position="403"/>
        <end position="445"/>
    </location>
</feature>
<comment type="caution">
    <text evidence="9">The sequence shown here is derived from an EMBL/GenBank/DDBJ whole genome shotgun (WGS) entry which is preliminary data.</text>
</comment>
<feature type="compositionally biased region" description="Low complexity" evidence="5">
    <location>
        <begin position="421"/>
        <end position="439"/>
    </location>
</feature>
<evidence type="ECO:0000313" key="9">
    <source>
        <dbReference type="EMBL" id="OIV36277.1"/>
    </source>
</evidence>
<evidence type="ECO:0000256" key="1">
    <source>
        <dbReference type="ARBA" id="ARBA00022512"/>
    </source>
</evidence>
<feature type="chain" id="PRO_5039562505" description="Gram-positive cocci surface proteins LPxTG domain-containing protein" evidence="7">
    <location>
        <begin position="32"/>
        <end position="475"/>
    </location>
</feature>
<keyword evidence="10" id="KW-1185">Reference proteome</keyword>
<feature type="signal peptide" evidence="7">
    <location>
        <begin position="1"/>
        <end position="31"/>
    </location>
</feature>
<keyword evidence="6" id="KW-0812">Transmembrane</keyword>
<dbReference type="PROSITE" id="PS50847">
    <property type="entry name" value="GRAM_POS_ANCHORING"/>
    <property type="match status" value="1"/>
</dbReference>
<dbReference type="EMBL" id="MLCF01000103">
    <property type="protein sequence ID" value="OIV36277.1"/>
    <property type="molecule type" value="Genomic_DNA"/>
</dbReference>
<evidence type="ECO:0000256" key="7">
    <source>
        <dbReference type="SAM" id="SignalP"/>
    </source>
</evidence>
<reference evidence="9 10" key="1">
    <citation type="submission" date="2016-10" db="EMBL/GenBank/DDBJ databases">
        <title>Genome sequence of Streptomyces gilvigriseus MUSC 26.</title>
        <authorList>
            <person name="Lee L.-H."/>
            <person name="Ser H.-L."/>
        </authorList>
    </citation>
    <scope>NUCLEOTIDE SEQUENCE [LARGE SCALE GENOMIC DNA]</scope>
    <source>
        <strain evidence="9 10">MUSC 26</strain>
    </source>
</reference>
<dbReference type="AlphaFoldDB" id="A0A1J7BCG3"/>
<keyword evidence="3 7" id="KW-0732">Signal</keyword>
<organism evidence="9 10">
    <name type="scientific">Mangrovactinospora gilvigrisea</name>
    <dbReference type="NCBI Taxonomy" id="1428644"/>
    <lineage>
        <taxon>Bacteria</taxon>
        <taxon>Bacillati</taxon>
        <taxon>Actinomycetota</taxon>
        <taxon>Actinomycetes</taxon>
        <taxon>Kitasatosporales</taxon>
        <taxon>Streptomycetaceae</taxon>
        <taxon>Mangrovactinospora</taxon>
    </lineage>
</organism>
<evidence type="ECO:0000256" key="5">
    <source>
        <dbReference type="SAM" id="MobiDB-lite"/>
    </source>
</evidence>
<dbReference type="RefSeq" id="WP_071657743.1">
    <property type="nucleotide sequence ID" value="NZ_MLCF01000103.1"/>
</dbReference>
<protein>
    <recommendedName>
        <fullName evidence="8">Gram-positive cocci surface proteins LPxTG domain-containing protein</fullName>
    </recommendedName>
</protein>
<evidence type="ECO:0000313" key="10">
    <source>
        <dbReference type="Proteomes" id="UP000243342"/>
    </source>
</evidence>
<evidence type="ECO:0000259" key="8">
    <source>
        <dbReference type="PROSITE" id="PS50847"/>
    </source>
</evidence>
<dbReference type="Pfam" id="PF08341">
    <property type="entry name" value="TED"/>
    <property type="match status" value="1"/>
</dbReference>
<accession>A0A1J7BCG3</accession>
<evidence type="ECO:0000256" key="6">
    <source>
        <dbReference type="SAM" id="Phobius"/>
    </source>
</evidence>
<dbReference type="OrthoDB" id="2676146at2"/>